<comment type="caution">
    <text evidence="8">The sequence shown here is derived from an EMBL/GenBank/DDBJ whole genome shotgun (WGS) entry which is preliminary data.</text>
</comment>
<proteinExistence type="inferred from homology"/>
<dbReference type="InterPro" id="IPR005524">
    <property type="entry name" value="DUF318"/>
</dbReference>
<dbReference type="EMBL" id="VSSQ01005758">
    <property type="protein sequence ID" value="MPM30333.1"/>
    <property type="molecule type" value="Genomic_DNA"/>
</dbReference>
<evidence type="ECO:0000256" key="2">
    <source>
        <dbReference type="ARBA" id="ARBA00006386"/>
    </source>
</evidence>
<feature type="transmembrane region" description="Helical" evidence="7">
    <location>
        <begin position="44"/>
        <end position="65"/>
    </location>
</feature>
<protein>
    <recommendedName>
        <fullName evidence="9">Permease</fullName>
    </recommendedName>
</protein>
<comment type="similarity">
    <text evidence="2">Belongs to the UPF0718 family.</text>
</comment>
<sequence length="182" mass="20083">MKDNIVKLIKRYRIFVLLFIINMAVLVIFPSVGIKSFQLTGSNLLEMLSVLPPIFILIGLLDVWIKRETMIKYMGDNSGIIGVLLAFFLGSAAAGPLYAAFPVAGVLLKKGSKLSNVFIMLGAWSTTKIPLILFEASALGLKFMLIRLVMDLVGIAVIAYITEKVLSTNDKNEIYQKALKEN</sequence>
<evidence type="ECO:0000256" key="5">
    <source>
        <dbReference type="ARBA" id="ARBA00022989"/>
    </source>
</evidence>
<comment type="subcellular location">
    <subcellularLocation>
        <location evidence="1">Cell membrane</location>
        <topology evidence="1">Multi-pass membrane protein</topology>
    </subcellularLocation>
</comment>
<feature type="transmembrane region" description="Helical" evidence="7">
    <location>
        <begin position="145"/>
        <end position="162"/>
    </location>
</feature>
<feature type="transmembrane region" description="Helical" evidence="7">
    <location>
        <begin position="77"/>
        <end position="101"/>
    </location>
</feature>
<keyword evidence="5 7" id="KW-1133">Transmembrane helix</keyword>
<organism evidence="8">
    <name type="scientific">bioreactor metagenome</name>
    <dbReference type="NCBI Taxonomy" id="1076179"/>
    <lineage>
        <taxon>unclassified sequences</taxon>
        <taxon>metagenomes</taxon>
        <taxon>ecological metagenomes</taxon>
    </lineage>
</organism>
<evidence type="ECO:0000256" key="7">
    <source>
        <dbReference type="SAM" id="Phobius"/>
    </source>
</evidence>
<gene>
    <name evidence="8" type="ORF">SDC9_76881</name>
</gene>
<evidence type="ECO:0000256" key="3">
    <source>
        <dbReference type="ARBA" id="ARBA00022475"/>
    </source>
</evidence>
<evidence type="ECO:0000256" key="1">
    <source>
        <dbReference type="ARBA" id="ARBA00004651"/>
    </source>
</evidence>
<evidence type="ECO:0000256" key="4">
    <source>
        <dbReference type="ARBA" id="ARBA00022692"/>
    </source>
</evidence>
<dbReference type="Pfam" id="PF03773">
    <property type="entry name" value="ArsP_1"/>
    <property type="match status" value="1"/>
</dbReference>
<feature type="transmembrane region" description="Helical" evidence="7">
    <location>
        <begin position="12"/>
        <end position="32"/>
    </location>
</feature>
<evidence type="ECO:0008006" key="9">
    <source>
        <dbReference type="Google" id="ProtNLM"/>
    </source>
</evidence>
<keyword evidence="6 7" id="KW-0472">Membrane</keyword>
<name>A0A644YV36_9ZZZZ</name>
<keyword evidence="3" id="KW-1003">Cell membrane</keyword>
<evidence type="ECO:0000313" key="8">
    <source>
        <dbReference type="EMBL" id="MPM30333.1"/>
    </source>
</evidence>
<keyword evidence="4 7" id="KW-0812">Transmembrane</keyword>
<dbReference type="AlphaFoldDB" id="A0A644YV36"/>
<feature type="transmembrane region" description="Helical" evidence="7">
    <location>
        <begin position="113"/>
        <end position="133"/>
    </location>
</feature>
<dbReference type="GO" id="GO:0005886">
    <property type="term" value="C:plasma membrane"/>
    <property type="evidence" value="ECO:0007669"/>
    <property type="project" value="UniProtKB-SubCell"/>
</dbReference>
<evidence type="ECO:0000256" key="6">
    <source>
        <dbReference type="ARBA" id="ARBA00023136"/>
    </source>
</evidence>
<reference evidence="8" key="1">
    <citation type="submission" date="2019-08" db="EMBL/GenBank/DDBJ databases">
        <authorList>
            <person name="Kucharzyk K."/>
            <person name="Murdoch R.W."/>
            <person name="Higgins S."/>
            <person name="Loffler F."/>
        </authorList>
    </citation>
    <scope>NUCLEOTIDE SEQUENCE</scope>
</reference>
<accession>A0A644YV36</accession>